<feature type="domain" description="Prolyl 4-hydroxylase alpha subunit Fe(2+) 2OG dioxygenase" evidence="1">
    <location>
        <begin position="124"/>
        <end position="221"/>
    </location>
</feature>
<proteinExistence type="predicted"/>
<protein>
    <submittedName>
        <fullName evidence="2">Unannotated protein</fullName>
    </submittedName>
</protein>
<sequence>MSSDTSSNFAALNIKDLRERLSVLKTEFATAHPYQHVVIDNFLPTDVFQQAMADFDVVDKEQWTGYLHVNERKFANSSPSTWGPTLQRIASELNSPEFVSLLEELTGIPKLLIDPTFEGGGLHQSLRGGFLNMHADFTVHPHQRHWKRRLNLLLYCNENWLPEYGGGLELWDATMSHAEKVVQPLGNRVLIFATDATSFHGHPDPLQCPDGVARRSMALYYFTYEDNPNVRSTEYRARPNDGSKRILIYLDKMTLRVFDIAKRRLGISNSFANRVLRLVDRVRHFRRG</sequence>
<name>A0A6J7KYA4_9ZZZZ</name>
<organism evidence="2">
    <name type="scientific">freshwater metagenome</name>
    <dbReference type="NCBI Taxonomy" id="449393"/>
    <lineage>
        <taxon>unclassified sequences</taxon>
        <taxon>metagenomes</taxon>
        <taxon>ecological metagenomes</taxon>
    </lineage>
</organism>
<dbReference type="InterPro" id="IPR044862">
    <property type="entry name" value="Pro_4_hyd_alph_FE2OG_OXY"/>
</dbReference>
<dbReference type="Gene3D" id="2.60.120.620">
    <property type="entry name" value="q2cbj1_9rhob like domain"/>
    <property type="match status" value="1"/>
</dbReference>
<evidence type="ECO:0000259" key="1">
    <source>
        <dbReference type="Pfam" id="PF13640"/>
    </source>
</evidence>
<gene>
    <name evidence="2" type="ORF">UFOPK3879_00585</name>
</gene>
<dbReference type="Pfam" id="PF13640">
    <property type="entry name" value="2OG-FeII_Oxy_3"/>
    <property type="match status" value="1"/>
</dbReference>
<reference evidence="2" key="1">
    <citation type="submission" date="2020-05" db="EMBL/GenBank/DDBJ databases">
        <authorList>
            <person name="Chiriac C."/>
            <person name="Salcher M."/>
            <person name="Ghai R."/>
            <person name="Kavagutti S V."/>
        </authorList>
    </citation>
    <scope>NUCLEOTIDE SEQUENCE</scope>
</reference>
<dbReference type="AlphaFoldDB" id="A0A6J7KYA4"/>
<accession>A0A6J7KYA4</accession>
<dbReference type="EMBL" id="CAFBNR010000020">
    <property type="protein sequence ID" value="CAB4960691.1"/>
    <property type="molecule type" value="Genomic_DNA"/>
</dbReference>
<evidence type="ECO:0000313" key="2">
    <source>
        <dbReference type="EMBL" id="CAB4960691.1"/>
    </source>
</evidence>